<gene>
    <name evidence="2" type="ORF">SAMN04489726_7618</name>
</gene>
<organism evidence="2 3">
    <name type="scientific">Allokutzneria albata</name>
    <name type="common">Kibdelosporangium albatum</name>
    <dbReference type="NCBI Taxonomy" id="211114"/>
    <lineage>
        <taxon>Bacteria</taxon>
        <taxon>Bacillati</taxon>
        <taxon>Actinomycetota</taxon>
        <taxon>Actinomycetes</taxon>
        <taxon>Pseudonocardiales</taxon>
        <taxon>Pseudonocardiaceae</taxon>
        <taxon>Allokutzneria</taxon>
    </lineage>
</organism>
<name>A0A1H0D6J9_ALLAB</name>
<dbReference type="EMBL" id="LT629701">
    <property type="protein sequence ID" value="SDN65794.1"/>
    <property type="molecule type" value="Genomic_DNA"/>
</dbReference>
<keyword evidence="3" id="KW-1185">Reference proteome</keyword>
<reference evidence="2 3" key="1">
    <citation type="submission" date="2016-10" db="EMBL/GenBank/DDBJ databases">
        <authorList>
            <person name="de Groot N.N."/>
        </authorList>
    </citation>
    <scope>NUCLEOTIDE SEQUENCE [LARGE SCALE GENOMIC DNA]</scope>
    <source>
        <strain evidence="2 3">DSM 44149</strain>
    </source>
</reference>
<evidence type="ECO:0000313" key="2">
    <source>
        <dbReference type="EMBL" id="SDN65794.1"/>
    </source>
</evidence>
<dbReference type="STRING" id="211114.SAMN04489726_7618"/>
<feature type="region of interest" description="Disordered" evidence="1">
    <location>
        <begin position="1"/>
        <end position="20"/>
    </location>
</feature>
<evidence type="ECO:0000313" key="3">
    <source>
        <dbReference type="Proteomes" id="UP000183376"/>
    </source>
</evidence>
<proteinExistence type="predicted"/>
<sequence length="60" mass="6912">MFFPTRTRPSASPAPDKRARVRELYGRRQPYSSRDMLMARENRSLDVLPISSEISSAVWA</sequence>
<dbReference type="Proteomes" id="UP000183376">
    <property type="component" value="Chromosome I"/>
</dbReference>
<evidence type="ECO:0000256" key="1">
    <source>
        <dbReference type="SAM" id="MobiDB-lite"/>
    </source>
</evidence>
<protein>
    <submittedName>
        <fullName evidence="2">Uncharacterized protein</fullName>
    </submittedName>
</protein>
<accession>A0A1H0D6J9</accession>
<dbReference type="AlphaFoldDB" id="A0A1H0D6J9"/>